<keyword evidence="1" id="KW-0812">Transmembrane</keyword>
<keyword evidence="1" id="KW-1133">Transmembrane helix</keyword>
<dbReference type="Proteomes" id="UP000253759">
    <property type="component" value="Unassembled WGS sequence"/>
</dbReference>
<feature type="transmembrane region" description="Helical" evidence="1">
    <location>
        <begin position="21"/>
        <end position="45"/>
    </location>
</feature>
<dbReference type="SMART" id="SM00850">
    <property type="entry name" value="LytTR"/>
    <property type="match status" value="1"/>
</dbReference>
<accession>A0A369W5R2</accession>
<evidence type="ECO:0000313" key="4">
    <source>
        <dbReference type="Proteomes" id="UP000253759"/>
    </source>
</evidence>
<feature type="transmembrane region" description="Helical" evidence="1">
    <location>
        <begin position="51"/>
        <end position="74"/>
    </location>
</feature>
<protein>
    <submittedName>
        <fullName evidence="3">LytTR family transcriptional regulator</fullName>
    </submittedName>
</protein>
<reference evidence="4" key="1">
    <citation type="submission" date="2018-07" db="EMBL/GenBank/DDBJ databases">
        <authorList>
            <person name="Liu B.-T."/>
            <person name="Du Z."/>
        </authorList>
    </citation>
    <scope>NUCLEOTIDE SEQUENCE [LARGE SCALE GENOMIC DNA]</scope>
    <source>
        <strain evidence="4">XYN52</strain>
    </source>
</reference>
<feature type="domain" description="HTH LytTR-type" evidence="2">
    <location>
        <begin position="175"/>
        <end position="258"/>
    </location>
</feature>
<organism evidence="3 4">
    <name type="scientific">Pelagibacterium lacus</name>
    <dbReference type="NCBI Taxonomy" id="2282655"/>
    <lineage>
        <taxon>Bacteria</taxon>
        <taxon>Pseudomonadati</taxon>
        <taxon>Pseudomonadota</taxon>
        <taxon>Alphaproteobacteria</taxon>
        <taxon>Hyphomicrobiales</taxon>
        <taxon>Devosiaceae</taxon>
        <taxon>Pelagibacterium</taxon>
    </lineage>
</organism>
<keyword evidence="4" id="KW-1185">Reference proteome</keyword>
<dbReference type="InterPro" id="IPR007492">
    <property type="entry name" value="LytTR_DNA-bd_dom"/>
</dbReference>
<evidence type="ECO:0000256" key="1">
    <source>
        <dbReference type="SAM" id="Phobius"/>
    </source>
</evidence>
<evidence type="ECO:0000313" key="3">
    <source>
        <dbReference type="EMBL" id="RDE09359.1"/>
    </source>
</evidence>
<feature type="transmembrane region" description="Helical" evidence="1">
    <location>
        <begin position="122"/>
        <end position="141"/>
    </location>
</feature>
<dbReference type="PROSITE" id="PS50930">
    <property type="entry name" value="HTH_LYTTR"/>
    <property type="match status" value="1"/>
</dbReference>
<dbReference type="AlphaFoldDB" id="A0A369W5R2"/>
<dbReference type="GO" id="GO:0003677">
    <property type="term" value="F:DNA binding"/>
    <property type="evidence" value="ECO:0007669"/>
    <property type="project" value="InterPro"/>
</dbReference>
<dbReference type="Pfam" id="PF04397">
    <property type="entry name" value="LytTR"/>
    <property type="match status" value="1"/>
</dbReference>
<keyword evidence="1" id="KW-0472">Membrane</keyword>
<comment type="caution">
    <text evidence="3">The sequence shown here is derived from an EMBL/GenBank/DDBJ whole genome shotgun (WGS) entry which is preliminary data.</text>
</comment>
<name>A0A369W5R2_9HYPH</name>
<gene>
    <name evidence="3" type="ORF">DVH29_06010</name>
</gene>
<evidence type="ECO:0000259" key="2">
    <source>
        <dbReference type="PROSITE" id="PS50930"/>
    </source>
</evidence>
<sequence length="259" mass="27561">MKETLVQLTLRELRRVYSDPLALAVMIGVGAMAGLTGPFGTFALLPLAPRLLYWLLIALGSYGAGLVGAVPAYARLTARHPLALRILILGLGASVPVTLYVIAVSLLFFPDLGQTGIALHELYLYNLAISLGLMTLLEAVVRPRLAAGALPEEPTSPPILDRLPQAVRGRLTHMSMADHYVEVFTERGKALVLMRLADAIAETRGIDGLQIHRSHWVALGAAAGLGRVDGRAVVKLRDGTVLPVSRSHLAAARAAFGSS</sequence>
<dbReference type="EMBL" id="QQNH01000006">
    <property type="protein sequence ID" value="RDE09359.1"/>
    <property type="molecule type" value="Genomic_DNA"/>
</dbReference>
<feature type="transmembrane region" description="Helical" evidence="1">
    <location>
        <begin position="86"/>
        <end position="110"/>
    </location>
</feature>
<dbReference type="RefSeq" id="WP_114645269.1">
    <property type="nucleotide sequence ID" value="NZ_QQNH01000006.1"/>
</dbReference>
<proteinExistence type="predicted"/>
<dbReference type="OrthoDB" id="7028951at2"/>